<evidence type="ECO:0008006" key="3">
    <source>
        <dbReference type="Google" id="ProtNLM"/>
    </source>
</evidence>
<evidence type="ECO:0000313" key="1">
    <source>
        <dbReference type="EMBL" id="PXX49000.1"/>
    </source>
</evidence>
<proteinExistence type="predicted"/>
<dbReference type="OrthoDB" id="6702050at2"/>
<evidence type="ECO:0000313" key="2">
    <source>
        <dbReference type="Proteomes" id="UP000248395"/>
    </source>
</evidence>
<name>A0A318JVJ1_9NEIS</name>
<sequence>MSTIQEYSFIGKGMVILIDGAVEHAMGNCSSLSFKLSIDEKKLANYKTAGGGNQNTVYRINDITAEMDLRELSPENLALATSGGYSVDNATGVASIEALTQVGKEYSLRFEGLNEAQSGASVTVEVYRLKVSPADSLDLIGDDFSTLKVKGAILADSSKPAGKSQYFKIEMDTKV</sequence>
<accession>A0A318JVJ1</accession>
<dbReference type="EMBL" id="QJKC01000005">
    <property type="protein sequence ID" value="PXX49000.1"/>
    <property type="molecule type" value="Genomic_DNA"/>
</dbReference>
<organism evidence="1 2">
    <name type="scientific">Aquitalea magnusonii</name>
    <dbReference type="NCBI Taxonomy" id="332411"/>
    <lineage>
        <taxon>Bacteria</taxon>
        <taxon>Pseudomonadati</taxon>
        <taxon>Pseudomonadota</taxon>
        <taxon>Betaproteobacteria</taxon>
        <taxon>Neisseriales</taxon>
        <taxon>Chromobacteriaceae</taxon>
        <taxon>Aquitalea</taxon>
    </lineage>
</organism>
<dbReference type="AlphaFoldDB" id="A0A318JVJ1"/>
<protein>
    <recommendedName>
        <fullName evidence="3">Phage tail protein</fullName>
    </recommendedName>
</protein>
<reference evidence="1 2" key="1">
    <citation type="submission" date="2018-05" db="EMBL/GenBank/DDBJ databases">
        <title>Genomic Encyclopedia of Type Strains, Phase IV (KMG-IV): sequencing the most valuable type-strain genomes for metagenomic binning, comparative biology and taxonomic classification.</title>
        <authorList>
            <person name="Goeker M."/>
        </authorList>
    </citation>
    <scope>NUCLEOTIDE SEQUENCE [LARGE SCALE GENOMIC DNA]</scope>
    <source>
        <strain evidence="1 2">DSM 25134</strain>
    </source>
</reference>
<keyword evidence="2" id="KW-1185">Reference proteome</keyword>
<dbReference type="Proteomes" id="UP000248395">
    <property type="component" value="Unassembled WGS sequence"/>
</dbReference>
<comment type="caution">
    <text evidence="1">The sequence shown here is derived from an EMBL/GenBank/DDBJ whole genome shotgun (WGS) entry which is preliminary data.</text>
</comment>
<dbReference type="RefSeq" id="WP_146215938.1">
    <property type="nucleotide sequence ID" value="NZ_LNQU01000003.1"/>
</dbReference>
<gene>
    <name evidence="1" type="ORF">DFR38_10536</name>
</gene>